<evidence type="ECO:0000313" key="4">
    <source>
        <dbReference type="Proteomes" id="UP001476247"/>
    </source>
</evidence>
<feature type="coiled-coil region" evidence="1">
    <location>
        <begin position="72"/>
        <end position="138"/>
    </location>
</feature>
<feature type="region of interest" description="Disordered" evidence="2">
    <location>
        <begin position="1"/>
        <end position="46"/>
    </location>
</feature>
<dbReference type="Proteomes" id="UP001476247">
    <property type="component" value="Unassembled WGS sequence"/>
</dbReference>
<organism evidence="3 4">
    <name type="scientific">Helicostylum pulchrum</name>
    <dbReference type="NCBI Taxonomy" id="562976"/>
    <lineage>
        <taxon>Eukaryota</taxon>
        <taxon>Fungi</taxon>
        <taxon>Fungi incertae sedis</taxon>
        <taxon>Mucoromycota</taxon>
        <taxon>Mucoromycotina</taxon>
        <taxon>Mucoromycetes</taxon>
        <taxon>Mucorales</taxon>
        <taxon>Mucorineae</taxon>
        <taxon>Mucoraceae</taxon>
        <taxon>Helicostylum</taxon>
    </lineage>
</organism>
<evidence type="ECO:0000313" key="3">
    <source>
        <dbReference type="EMBL" id="GAA5806066.1"/>
    </source>
</evidence>
<protein>
    <submittedName>
        <fullName evidence="3">Uncharacterized protein</fullName>
    </submittedName>
</protein>
<feature type="compositionally biased region" description="Acidic residues" evidence="2">
    <location>
        <begin position="31"/>
        <end position="42"/>
    </location>
</feature>
<evidence type="ECO:0000256" key="2">
    <source>
        <dbReference type="SAM" id="MobiDB-lite"/>
    </source>
</evidence>
<reference evidence="3 4" key="1">
    <citation type="submission" date="2024-04" db="EMBL/GenBank/DDBJ databases">
        <title>genome sequences of Mucor flavus KT1a and Helicostylum pulchrum KT1b strains isolation_sourced from the surface of a dry-aged beef.</title>
        <authorList>
            <person name="Toyotome T."/>
            <person name="Hosono M."/>
            <person name="Torimaru M."/>
            <person name="Fukuda K."/>
            <person name="Mikami N."/>
        </authorList>
    </citation>
    <scope>NUCLEOTIDE SEQUENCE [LARGE SCALE GENOMIC DNA]</scope>
    <source>
        <strain evidence="3 4">KT1b</strain>
    </source>
</reference>
<evidence type="ECO:0000256" key="1">
    <source>
        <dbReference type="SAM" id="Coils"/>
    </source>
</evidence>
<sequence length="399" mass="46331">MLQAQTLTESRIKDNESMSQETDSITLTAKEEEEDTEEEDKEFELGGYKRMKLKGESESDKDLIIYSLNESLQIHKEIVERIQNEKDDIEDQFEQEKSAVKKECIEIEEERDDGNKQLNKLEAVYNLLLKQVETKKLEYRRMETRFYSHVKSLNSTENEEEESVYPIIQQMISQINNLCSLLEEYMKQDITIDLLCLAWPQHTVTLDIIKTHFSNDNQLRDTSIISLLTERFIMDIIMHHILQTSIHPGVSLNRSFETIHDWIDKRNTSWASRLKQQITNFIVSQSNEQSTEIESKKQHIISLLSSGLSHMYEYDTDILGDPFTTQITEIIQLAMQLNLAIKLQQQDTLEILSLQQGSKFNENIMNSVNQGTELILVITPPFVADGTRPFIIPAKVYCA</sequence>
<keyword evidence="4" id="KW-1185">Reference proteome</keyword>
<accession>A0ABP9YGI6</accession>
<comment type="caution">
    <text evidence="3">The sequence shown here is derived from an EMBL/GenBank/DDBJ whole genome shotgun (WGS) entry which is preliminary data.</text>
</comment>
<proteinExistence type="predicted"/>
<gene>
    <name evidence="3" type="ORF">HPULCUR_011594</name>
</gene>
<keyword evidence="1" id="KW-0175">Coiled coil</keyword>
<feature type="compositionally biased region" description="Polar residues" evidence="2">
    <location>
        <begin position="17"/>
        <end position="27"/>
    </location>
</feature>
<name>A0ABP9YGI6_9FUNG</name>
<dbReference type="EMBL" id="BAABUJ010000056">
    <property type="protein sequence ID" value="GAA5806066.1"/>
    <property type="molecule type" value="Genomic_DNA"/>
</dbReference>